<proteinExistence type="predicted"/>
<feature type="domain" description="SCP" evidence="4">
    <location>
        <begin position="152"/>
        <end position="248"/>
    </location>
</feature>
<evidence type="ECO:0000256" key="1">
    <source>
        <dbReference type="SAM" id="MobiDB-lite"/>
    </source>
</evidence>
<gene>
    <name evidence="5" type="ORF">IW254_001395</name>
</gene>
<keyword evidence="2" id="KW-0472">Membrane</keyword>
<dbReference type="InterPro" id="IPR035940">
    <property type="entry name" value="CAP_sf"/>
</dbReference>
<evidence type="ECO:0000313" key="6">
    <source>
        <dbReference type="Proteomes" id="UP000658613"/>
    </source>
</evidence>
<keyword evidence="2" id="KW-1133">Transmembrane helix</keyword>
<dbReference type="Gene3D" id="3.40.33.10">
    <property type="entry name" value="CAP"/>
    <property type="match status" value="1"/>
</dbReference>
<reference evidence="5" key="1">
    <citation type="submission" date="2020-11" db="EMBL/GenBank/DDBJ databases">
        <title>Sequencing the genomes of 1000 actinobacteria strains.</title>
        <authorList>
            <person name="Klenk H.-P."/>
        </authorList>
    </citation>
    <scope>NUCLEOTIDE SEQUENCE</scope>
    <source>
        <strain evidence="5">DSM 45632</strain>
    </source>
</reference>
<sequence>MSVTLRTKMAVSAVVLAVTITGVPAATAKSHNWEHTSTDEPISTVVESETGESLNAGYFPAQHFNVGTQVPGEKDGEQAPSGSKESSELDEKTKKIIGGVVGGIVAIAALVGLVQFAGPFIQQFLQDHNIIPSAQPQGVSQRERDYAAQFMRELNGYRVSKGLRPVMEDRNLSNGSYNWSKHMYHVGRITHSHGPFEELVFRALGDYVDDPSSAINVWKSDPGVNANLLDPRARAGGIGFYIKDGWIYATYRYVR</sequence>
<evidence type="ECO:0000256" key="3">
    <source>
        <dbReference type="SAM" id="SignalP"/>
    </source>
</evidence>
<name>A0A931E3C1_9CORY</name>
<comment type="caution">
    <text evidence="5">The sequence shown here is derived from an EMBL/GenBank/DDBJ whole genome shotgun (WGS) entry which is preliminary data.</text>
</comment>
<dbReference type="InterPro" id="IPR014044">
    <property type="entry name" value="CAP_dom"/>
</dbReference>
<feature type="region of interest" description="Disordered" evidence="1">
    <location>
        <begin position="65"/>
        <end position="91"/>
    </location>
</feature>
<feature type="signal peptide" evidence="3">
    <location>
        <begin position="1"/>
        <end position="28"/>
    </location>
</feature>
<dbReference type="Proteomes" id="UP000658613">
    <property type="component" value="Unassembled WGS sequence"/>
</dbReference>
<evidence type="ECO:0000259" key="4">
    <source>
        <dbReference type="Pfam" id="PF00188"/>
    </source>
</evidence>
<dbReference type="Pfam" id="PF00188">
    <property type="entry name" value="CAP"/>
    <property type="match status" value="1"/>
</dbReference>
<feature type="chain" id="PRO_5038093569" evidence="3">
    <location>
        <begin position="29"/>
        <end position="255"/>
    </location>
</feature>
<dbReference type="RefSeq" id="WP_196824823.1">
    <property type="nucleotide sequence ID" value="NZ_CP046980.1"/>
</dbReference>
<protein>
    <submittedName>
        <fullName evidence="5">Uncharacterized protein YkwD</fullName>
    </submittedName>
</protein>
<evidence type="ECO:0000313" key="5">
    <source>
        <dbReference type="EMBL" id="MBG6122426.1"/>
    </source>
</evidence>
<feature type="transmembrane region" description="Helical" evidence="2">
    <location>
        <begin position="96"/>
        <end position="117"/>
    </location>
</feature>
<dbReference type="AlphaFoldDB" id="A0A931E3C1"/>
<keyword evidence="3" id="KW-0732">Signal</keyword>
<organism evidence="5 6">
    <name type="scientific">Corynebacterium aquatimens</name>
    <dbReference type="NCBI Taxonomy" id="1190508"/>
    <lineage>
        <taxon>Bacteria</taxon>
        <taxon>Bacillati</taxon>
        <taxon>Actinomycetota</taxon>
        <taxon>Actinomycetes</taxon>
        <taxon>Mycobacteriales</taxon>
        <taxon>Corynebacteriaceae</taxon>
        <taxon>Corynebacterium</taxon>
    </lineage>
</organism>
<dbReference type="SUPFAM" id="SSF55797">
    <property type="entry name" value="PR-1-like"/>
    <property type="match status" value="1"/>
</dbReference>
<keyword evidence="6" id="KW-1185">Reference proteome</keyword>
<accession>A0A931E3C1</accession>
<dbReference type="EMBL" id="JADOUE010000001">
    <property type="protein sequence ID" value="MBG6122426.1"/>
    <property type="molecule type" value="Genomic_DNA"/>
</dbReference>
<dbReference type="CDD" id="cd05379">
    <property type="entry name" value="CAP_bacterial"/>
    <property type="match status" value="1"/>
</dbReference>
<evidence type="ECO:0000256" key="2">
    <source>
        <dbReference type="SAM" id="Phobius"/>
    </source>
</evidence>
<keyword evidence="2" id="KW-0812">Transmembrane</keyword>